<feature type="transmembrane region" description="Helical" evidence="8">
    <location>
        <begin position="154"/>
        <end position="171"/>
    </location>
</feature>
<evidence type="ECO:0000256" key="2">
    <source>
        <dbReference type="ARBA" id="ARBA00005262"/>
    </source>
</evidence>
<feature type="transmembrane region" description="Helical" evidence="8">
    <location>
        <begin position="306"/>
        <end position="328"/>
    </location>
</feature>
<organism evidence="9 10">
    <name type="scientific">Linnemannia gamsii</name>
    <dbReference type="NCBI Taxonomy" id="64522"/>
    <lineage>
        <taxon>Eukaryota</taxon>
        <taxon>Fungi</taxon>
        <taxon>Fungi incertae sedis</taxon>
        <taxon>Mucoromycota</taxon>
        <taxon>Mortierellomycotina</taxon>
        <taxon>Mortierellomycetes</taxon>
        <taxon>Mortierellales</taxon>
        <taxon>Mortierellaceae</taxon>
        <taxon>Linnemannia</taxon>
    </lineage>
</organism>
<evidence type="ECO:0000256" key="8">
    <source>
        <dbReference type="SAM" id="Phobius"/>
    </source>
</evidence>
<dbReference type="PANTHER" id="PTHR33567:SF3">
    <property type="entry name" value="CHROMATE ION TRANSPORTER (EUROFUNG)"/>
    <property type="match status" value="1"/>
</dbReference>
<keyword evidence="10" id="KW-1185">Reference proteome</keyword>
<dbReference type="EMBL" id="JAAAIM010000002">
    <property type="protein sequence ID" value="KAG0298927.1"/>
    <property type="molecule type" value="Genomic_DNA"/>
</dbReference>
<name>A0ABQ7KJV9_9FUNG</name>
<evidence type="ECO:0000256" key="7">
    <source>
        <dbReference type="SAM" id="MobiDB-lite"/>
    </source>
</evidence>
<feature type="transmembrane region" description="Helical" evidence="8">
    <location>
        <begin position="447"/>
        <end position="467"/>
    </location>
</feature>
<feature type="transmembrane region" description="Helical" evidence="8">
    <location>
        <begin position="409"/>
        <end position="427"/>
    </location>
</feature>
<feature type="transmembrane region" description="Helical" evidence="8">
    <location>
        <begin position="87"/>
        <end position="113"/>
    </location>
</feature>
<gene>
    <name evidence="9" type="ORF">BGZ96_004234</name>
</gene>
<evidence type="ECO:0000256" key="5">
    <source>
        <dbReference type="ARBA" id="ARBA00022989"/>
    </source>
</evidence>
<feature type="transmembrane region" description="Helical" evidence="8">
    <location>
        <begin position="376"/>
        <end position="403"/>
    </location>
</feature>
<dbReference type="Proteomes" id="UP001194696">
    <property type="component" value="Unassembled WGS sequence"/>
</dbReference>
<feature type="transmembrane region" description="Helical" evidence="8">
    <location>
        <begin position="496"/>
        <end position="516"/>
    </location>
</feature>
<evidence type="ECO:0000256" key="6">
    <source>
        <dbReference type="ARBA" id="ARBA00023136"/>
    </source>
</evidence>
<comment type="caution">
    <text evidence="9">The sequence shown here is derived from an EMBL/GenBank/DDBJ whole genome shotgun (WGS) entry which is preliminary data.</text>
</comment>
<feature type="region of interest" description="Disordered" evidence="7">
    <location>
        <begin position="207"/>
        <end position="236"/>
    </location>
</feature>
<evidence type="ECO:0008006" key="11">
    <source>
        <dbReference type="Google" id="ProtNLM"/>
    </source>
</evidence>
<evidence type="ECO:0000256" key="1">
    <source>
        <dbReference type="ARBA" id="ARBA00004651"/>
    </source>
</evidence>
<evidence type="ECO:0000256" key="3">
    <source>
        <dbReference type="ARBA" id="ARBA00022475"/>
    </source>
</evidence>
<sequence length="518" mass="55734">MTTVHSSSHLPPLKDRLKEIFSTYFKLGYTTFGGPAAHIAILYDEIVERRKWIASDQFTELFAICQALPGPASTELAYSLALVRSGYLASVIAFLLWSVPGAIVMTVAGVLIGDVSDTIPLWATRLEQGLAAAAVGLVALAAYKMSTALATDKLTRVLALISGGASALYTAPWLLPVLMISGGLTSWTFDAYLFPLSNAWKEKRVHRKEQKELDVKNDDLEQGYPTNQGPNATRTANVEDHSAVDAPVTIIQNADTDAEKTSSVHGSIRSRNKAELATLDEAKGDSAQETMPESQYRPLFTYSKKLGFFFFLIFLALLVASILVRALVPESTTASYGPLAATFYFTGSIIFGGGPVIIPLLRTYTVDSGWMNDKQFLVGLALIQSLPGPNFNLACFLGAVSMVRANQSGVVGAILGYLAIFFPGLILKNAIIPFWQSVREHKSVKMVFRGVNACALGLVFSATWLLFVQTNAFGGSSGYHSVIASAAFVANGYLDFPTPLVIILGGVMGAIEYAVADL</sequence>
<comment type="similarity">
    <text evidence="2">Belongs to the chromate ion transporter (CHR) (TC 2.A.51) family.</text>
</comment>
<feature type="compositionally biased region" description="Basic and acidic residues" evidence="7">
    <location>
        <begin position="209"/>
        <end position="219"/>
    </location>
</feature>
<reference evidence="9 10" key="1">
    <citation type="journal article" date="2020" name="Fungal Divers.">
        <title>Resolving the Mortierellaceae phylogeny through synthesis of multi-gene phylogenetics and phylogenomics.</title>
        <authorList>
            <person name="Vandepol N."/>
            <person name="Liber J."/>
            <person name="Desiro A."/>
            <person name="Na H."/>
            <person name="Kennedy M."/>
            <person name="Barry K."/>
            <person name="Grigoriev I.V."/>
            <person name="Miller A.N."/>
            <person name="O'Donnell K."/>
            <person name="Stajich J.E."/>
            <person name="Bonito G."/>
        </authorList>
    </citation>
    <scope>NUCLEOTIDE SEQUENCE [LARGE SCALE GENOMIC DNA]</scope>
    <source>
        <strain evidence="9 10">AD045</strain>
    </source>
</reference>
<feature type="compositionally biased region" description="Polar residues" evidence="7">
    <location>
        <begin position="224"/>
        <end position="236"/>
    </location>
</feature>
<evidence type="ECO:0000256" key="4">
    <source>
        <dbReference type="ARBA" id="ARBA00022692"/>
    </source>
</evidence>
<dbReference type="Pfam" id="PF02417">
    <property type="entry name" value="Chromate_transp"/>
    <property type="match status" value="2"/>
</dbReference>
<evidence type="ECO:0000313" key="9">
    <source>
        <dbReference type="EMBL" id="KAG0298927.1"/>
    </source>
</evidence>
<feature type="transmembrane region" description="Helical" evidence="8">
    <location>
        <begin position="177"/>
        <end position="200"/>
    </location>
</feature>
<dbReference type="PANTHER" id="PTHR33567">
    <property type="entry name" value="CHROMATE ION TRANSPORTER (EUROFUNG)"/>
    <property type="match status" value="1"/>
</dbReference>
<keyword evidence="3" id="KW-1003">Cell membrane</keyword>
<feature type="transmembrane region" description="Helical" evidence="8">
    <location>
        <begin position="119"/>
        <end position="142"/>
    </location>
</feature>
<protein>
    <recommendedName>
        <fullName evidence="11">Chromate transporter</fullName>
    </recommendedName>
</protein>
<keyword evidence="6 8" id="KW-0472">Membrane</keyword>
<keyword evidence="4 8" id="KW-0812">Transmembrane</keyword>
<evidence type="ECO:0000313" key="10">
    <source>
        <dbReference type="Proteomes" id="UP001194696"/>
    </source>
</evidence>
<feature type="transmembrane region" description="Helical" evidence="8">
    <location>
        <begin position="340"/>
        <end position="364"/>
    </location>
</feature>
<dbReference type="InterPro" id="IPR003370">
    <property type="entry name" value="Chromate_transpt"/>
</dbReference>
<keyword evidence="5 8" id="KW-1133">Transmembrane helix</keyword>
<comment type="subcellular location">
    <subcellularLocation>
        <location evidence="1">Cell membrane</location>
        <topology evidence="1">Multi-pass membrane protein</topology>
    </subcellularLocation>
</comment>
<accession>A0ABQ7KJV9</accession>
<proteinExistence type="inferred from homology"/>